<proteinExistence type="inferred from homology"/>
<keyword evidence="2" id="KW-0378">Hydrolase</keyword>
<dbReference type="InterPro" id="IPR029058">
    <property type="entry name" value="AB_hydrolase_fold"/>
</dbReference>
<sequence>MTSKPSRERLSRSRFLSRFLYCLLLVSAMAHSQDTPAVTLPGTQAFTLHSPQTGGDYRIQVSVPDTPAPERGYAVLYVLDGNARFPLLHLARDTLTRQGPYGGGSPLLIVGIGYPDTERFDVPRRTLDYTPPISGPNEDGREQGGAERFLAFIEQTLKPAMAERFPIDTSREALMGHSYGGLFVMHVLQTAPHSFERYIAISPSLWWQHGQVMEALTTQRDLPGHAPARHVLIGVGEFEQAPSASEANTPRGQRKRAHAMVDNARQAAKLLQRLRPQWETRLEVYPGTHHGSVMWPAARQAIEFLTPWDMAGHDTNDRS</sequence>
<name>A0A1I2Y7T9_9GAMM</name>
<evidence type="ECO:0000256" key="1">
    <source>
        <dbReference type="ARBA" id="ARBA00005622"/>
    </source>
</evidence>
<keyword evidence="5" id="KW-1185">Reference proteome</keyword>
<dbReference type="SUPFAM" id="SSF53474">
    <property type="entry name" value="alpha/beta-Hydrolases"/>
    <property type="match status" value="1"/>
</dbReference>
<dbReference type="Pfam" id="PF00756">
    <property type="entry name" value="Esterase"/>
    <property type="match status" value="1"/>
</dbReference>
<evidence type="ECO:0000313" key="4">
    <source>
        <dbReference type="EMBL" id="SFH21784.1"/>
    </source>
</evidence>
<comment type="similarity">
    <text evidence="1">Belongs to the esterase D family.</text>
</comment>
<protein>
    <recommendedName>
        <fullName evidence="6">Esterase</fullName>
    </recommendedName>
</protein>
<evidence type="ECO:0000256" key="2">
    <source>
        <dbReference type="ARBA" id="ARBA00022801"/>
    </source>
</evidence>
<dbReference type="GO" id="GO:0016788">
    <property type="term" value="F:hydrolase activity, acting on ester bonds"/>
    <property type="evidence" value="ECO:0007669"/>
    <property type="project" value="TreeGrafter"/>
</dbReference>
<dbReference type="AlphaFoldDB" id="A0A1I2Y7T9"/>
<dbReference type="Proteomes" id="UP000199040">
    <property type="component" value="Unassembled WGS sequence"/>
</dbReference>
<evidence type="ECO:0008006" key="6">
    <source>
        <dbReference type="Google" id="ProtNLM"/>
    </source>
</evidence>
<feature type="signal peptide" evidence="3">
    <location>
        <begin position="1"/>
        <end position="32"/>
    </location>
</feature>
<dbReference type="Gene3D" id="3.40.50.1820">
    <property type="entry name" value="alpha/beta hydrolase"/>
    <property type="match status" value="1"/>
</dbReference>
<dbReference type="InterPro" id="IPR000801">
    <property type="entry name" value="Esterase-like"/>
</dbReference>
<gene>
    <name evidence="4" type="ORF">SAMN04487959_101282</name>
</gene>
<organism evidence="4 5">
    <name type="scientific">Modicisalibacter xianhensis</name>
    <dbReference type="NCBI Taxonomy" id="442341"/>
    <lineage>
        <taxon>Bacteria</taxon>
        <taxon>Pseudomonadati</taxon>
        <taxon>Pseudomonadota</taxon>
        <taxon>Gammaproteobacteria</taxon>
        <taxon>Oceanospirillales</taxon>
        <taxon>Halomonadaceae</taxon>
        <taxon>Modicisalibacter</taxon>
    </lineage>
</organism>
<reference evidence="4 5" key="1">
    <citation type="submission" date="2016-10" db="EMBL/GenBank/DDBJ databases">
        <authorList>
            <person name="de Groot N.N."/>
        </authorList>
    </citation>
    <scope>NUCLEOTIDE SEQUENCE [LARGE SCALE GENOMIC DNA]</scope>
    <source>
        <strain evidence="4 5">CGMCC 1.6848</strain>
    </source>
</reference>
<accession>A0A1I2Y7T9</accession>
<keyword evidence="3" id="KW-0732">Signal</keyword>
<evidence type="ECO:0000256" key="3">
    <source>
        <dbReference type="SAM" id="SignalP"/>
    </source>
</evidence>
<dbReference type="PANTHER" id="PTHR40841">
    <property type="entry name" value="SIDEROPHORE TRIACETYLFUSARININE C ESTERASE"/>
    <property type="match status" value="1"/>
</dbReference>
<evidence type="ECO:0000313" key="5">
    <source>
        <dbReference type="Proteomes" id="UP000199040"/>
    </source>
</evidence>
<dbReference type="PANTHER" id="PTHR40841:SF2">
    <property type="entry name" value="SIDEROPHORE-DEGRADING ESTERASE (EUROFUNG)"/>
    <property type="match status" value="1"/>
</dbReference>
<dbReference type="InterPro" id="IPR052558">
    <property type="entry name" value="Siderophore_Hydrolase_D"/>
</dbReference>
<feature type="chain" id="PRO_5011618296" description="Esterase" evidence="3">
    <location>
        <begin position="33"/>
        <end position="319"/>
    </location>
</feature>
<dbReference type="STRING" id="442341.SAMN04487959_101282"/>
<dbReference type="EMBL" id="FOPY01000001">
    <property type="protein sequence ID" value="SFH21784.1"/>
    <property type="molecule type" value="Genomic_DNA"/>
</dbReference>